<dbReference type="Pfam" id="PF00583">
    <property type="entry name" value="Acetyltransf_1"/>
    <property type="match status" value="1"/>
</dbReference>
<dbReference type="InterPro" id="IPR016181">
    <property type="entry name" value="Acyl_CoA_acyltransferase"/>
</dbReference>
<evidence type="ECO:0000313" key="6">
    <source>
        <dbReference type="Proteomes" id="UP000038010"/>
    </source>
</evidence>
<dbReference type="STRING" id="1664694.A0A0N1HBM6"/>
<dbReference type="GeneID" id="28741782"/>
<evidence type="ECO:0000256" key="1">
    <source>
        <dbReference type="ARBA" id="ARBA00022679"/>
    </source>
</evidence>
<dbReference type="InterPro" id="IPR051556">
    <property type="entry name" value="N-term/lysine_N-AcTrnsfr"/>
</dbReference>
<dbReference type="GO" id="GO:0031415">
    <property type="term" value="C:NatA complex"/>
    <property type="evidence" value="ECO:0007669"/>
    <property type="project" value="TreeGrafter"/>
</dbReference>
<feature type="domain" description="N-acetyltransferase" evidence="4">
    <location>
        <begin position="105"/>
        <end position="294"/>
    </location>
</feature>
<dbReference type="AlphaFoldDB" id="A0A0N1HBM6"/>
<dbReference type="Gene3D" id="3.40.630.30">
    <property type="match status" value="1"/>
</dbReference>
<name>A0A0N1HBM6_9EURO</name>
<dbReference type="OrthoDB" id="47374at2759"/>
<organism evidence="5 6">
    <name type="scientific">Cyphellophora attinorum</name>
    <dbReference type="NCBI Taxonomy" id="1664694"/>
    <lineage>
        <taxon>Eukaryota</taxon>
        <taxon>Fungi</taxon>
        <taxon>Dikarya</taxon>
        <taxon>Ascomycota</taxon>
        <taxon>Pezizomycotina</taxon>
        <taxon>Eurotiomycetes</taxon>
        <taxon>Chaetothyriomycetidae</taxon>
        <taxon>Chaetothyriales</taxon>
        <taxon>Cyphellophoraceae</taxon>
        <taxon>Cyphellophora</taxon>
    </lineage>
</organism>
<comment type="caution">
    <text evidence="5">The sequence shown here is derived from an EMBL/GenBank/DDBJ whole genome shotgun (WGS) entry which is preliminary data.</text>
</comment>
<dbReference type="EMBL" id="LFJN01000009">
    <property type="protein sequence ID" value="KPI41482.1"/>
    <property type="molecule type" value="Genomic_DNA"/>
</dbReference>
<evidence type="ECO:0000256" key="2">
    <source>
        <dbReference type="ARBA" id="ARBA00023315"/>
    </source>
</evidence>
<dbReference type="PANTHER" id="PTHR42919:SF8">
    <property type="entry name" value="N-ALPHA-ACETYLTRANSFERASE 50"/>
    <property type="match status" value="1"/>
</dbReference>
<dbReference type="RefSeq" id="XP_018001445.1">
    <property type="nucleotide sequence ID" value="XM_018149902.1"/>
</dbReference>
<sequence>MAQPTLFSYFSKQPPTITIPHQSLATIPMNSSSIVIPASTHDAHWPPTKTASKPTSSLLAKPSPHQSSSSHPPHNAEAEPQPTPQPTHHPSIFSPPQSRATPQPFTITRIDPSHIPALKQLTASILPIAYSPKFYTEAISDPDVVDFTHVVLAHDRKPVGWITCRVIRSQPESEPPLNASATAEAASPAAHLGTHQLPACLEGKSGSHLYIRALCILAPYREQGFASRLLAAVLSDPAHLLKYSITAIYAHVWESNTSALEWYEKRDFRKVKLERAYYRRLKPSGAWIVSRDLRVGDLLPAASAGGGLD</sequence>
<feature type="compositionally biased region" description="Polar residues" evidence="3">
    <location>
        <begin position="94"/>
        <end position="106"/>
    </location>
</feature>
<feature type="region of interest" description="Disordered" evidence="3">
    <location>
        <begin position="39"/>
        <end position="108"/>
    </location>
</feature>
<reference evidence="5 6" key="1">
    <citation type="submission" date="2015-06" db="EMBL/GenBank/DDBJ databases">
        <title>Draft genome of the ant-associated black yeast Phialophora attae CBS 131958.</title>
        <authorList>
            <person name="Moreno L.F."/>
            <person name="Stielow B.J."/>
            <person name="de Hoog S."/>
            <person name="Vicente V.A."/>
            <person name="Weiss V.A."/>
            <person name="de Vries M."/>
            <person name="Cruz L.M."/>
            <person name="Souza E.M."/>
        </authorList>
    </citation>
    <scope>NUCLEOTIDE SEQUENCE [LARGE SCALE GENOMIC DNA]</scope>
    <source>
        <strain evidence="5 6">CBS 131958</strain>
    </source>
</reference>
<feature type="compositionally biased region" description="Low complexity" evidence="3">
    <location>
        <begin position="62"/>
        <end position="73"/>
    </location>
</feature>
<dbReference type="CDD" id="cd04301">
    <property type="entry name" value="NAT_SF"/>
    <property type="match status" value="1"/>
</dbReference>
<accession>A0A0N1HBM6</accession>
<evidence type="ECO:0000256" key="3">
    <source>
        <dbReference type="SAM" id="MobiDB-lite"/>
    </source>
</evidence>
<keyword evidence="2" id="KW-0012">Acyltransferase</keyword>
<dbReference type="Proteomes" id="UP000038010">
    <property type="component" value="Unassembled WGS sequence"/>
</dbReference>
<proteinExistence type="predicted"/>
<evidence type="ECO:0000313" key="5">
    <source>
        <dbReference type="EMBL" id="KPI41482.1"/>
    </source>
</evidence>
<dbReference type="GO" id="GO:0007064">
    <property type="term" value="P:mitotic sister chromatid cohesion"/>
    <property type="evidence" value="ECO:0007669"/>
    <property type="project" value="TreeGrafter"/>
</dbReference>
<dbReference type="VEuPathDB" id="FungiDB:AB675_9375"/>
<gene>
    <name evidence="5" type="ORF">AB675_9375</name>
</gene>
<keyword evidence="1" id="KW-0808">Transferase</keyword>
<evidence type="ECO:0000259" key="4">
    <source>
        <dbReference type="PROSITE" id="PS51186"/>
    </source>
</evidence>
<dbReference type="SUPFAM" id="SSF55729">
    <property type="entry name" value="Acyl-CoA N-acyltransferases (Nat)"/>
    <property type="match status" value="1"/>
</dbReference>
<dbReference type="InterPro" id="IPR000182">
    <property type="entry name" value="GNAT_dom"/>
</dbReference>
<dbReference type="GO" id="GO:0016747">
    <property type="term" value="F:acyltransferase activity, transferring groups other than amino-acyl groups"/>
    <property type="evidence" value="ECO:0007669"/>
    <property type="project" value="InterPro"/>
</dbReference>
<feature type="compositionally biased region" description="Polar residues" evidence="3">
    <location>
        <begin position="49"/>
        <end position="58"/>
    </location>
</feature>
<protein>
    <recommendedName>
        <fullName evidence="4">N-acetyltransferase domain-containing protein</fullName>
    </recommendedName>
</protein>
<dbReference type="PROSITE" id="PS51186">
    <property type="entry name" value="GNAT"/>
    <property type="match status" value="1"/>
</dbReference>
<keyword evidence="6" id="KW-1185">Reference proteome</keyword>
<dbReference type="PANTHER" id="PTHR42919">
    <property type="entry name" value="N-ALPHA-ACETYLTRANSFERASE"/>
    <property type="match status" value="1"/>
</dbReference>